<evidence type="ECO:0000313" key="1">
    <source>
        <dbReference type="EMBL" id="RXH07626.1"/>
    </source>
</evidence>
<evidence type="ECO:0000313" key="2">
    <source>
        <dbReference type="Proteomes" id="UP000290401"/>
    </source>
</evidence>
<keyword evidence="2" id="KW-1185">Reference proteome</keyword>
<organism evidence="1 2">
    <name type="scientific">Bradyrhizobium guangzhouense</name>
    <dbReference type="NCBI Taxonomy" id="1325095"/>
    <lineage>
        <taxon>Bacteria</taxon>
        <taxon>Pseudomonadati</taxon>
        <taxon>Pseudomonadota</taxon>
        <taxon>Alphaproteobacteria</taxon>
        <taxon>Hyphomicrobiales</taxon>
        <taxon>Nitrobacteraceae</taxon>
        <taxon>Bradyrhizobium</taxon>
    </lineage>
</organism>
<gene>
    <name evidence="1" type="ORF">EAS56_31770</name>
</gene>
<reference evidence="1 2" key="1">
    <citation type="submission" date="2018-10" db="EMBL/GenBank/DDBJ databases">
        <title>Bradyrhizobium sp. nov., effective nodules isolated from peanut in China.</title>
        <authorList>
            <person name="Li Y."/>
        </authorList>
    </citation>
    <scope>NUCLEOTIDE SEQUENCE [LARGE SCALE GENOMIC DNA]</scope>
    <source>
        <strain evidence="1 2">CCBAU 53426</strain>
    </source>
</reference>
<name>A0ABY0DX78_9BRAD</name>
<dbReference type="EMBL" id="RDQZ01000037">
    <property type="protein sequence ID" value="RXH07626.1"/>
    <property type="molecule type" value="Genomic_DNA"/>
</dbReference>
<accession>A0ABY0DX78</accession>
<sequence length="444" mass="48438">MRMLRGTITLHSSQFPTGMPLVIELLDGELNRRWQGAAIVNMPAPFPVDIVTNGSVIFVALPSGQRAQIQLKPTAGAPDGAIGVVLPPIRERTMSFLGEGRSPTDSALDGVWVRLWSRDATRSWSVRPWKPSFQPGPGRSVSGEFDAHDLRRGQHYLQTGFGSSRPRMTAVPVGGASFTLQPSLRRADETADVTVDIDVGAGSPAARIMLSYLSNGDLERAQIVGDTLLLSHPDRLDVTTAVLGGYYLLVSRDMGRLEHLLTTSLSKWAKWIPDFAVIAAWKCLRQEQPDAEEARDRFLDAARCGLPIFTHGLRSLVDGLRMIEADGALSNDAVRKTGERLRKFASVANWRSTFTTFFAAHPSKPIYPGEVQWLADAQQAILDPLSCFPWVSELPQGQASRDEFDSHISAAFSRAFASPPGTVSAAEAYKAFNEGITNLCEATP</sequence>
<protein>
    <submittedName>
        <fullName evidence="1">Uncharacterized protein</fullName>
    </submittedName>
</protein>
<dbReference type="Proteomes" id="UP000290401">
    <property type="component" value="Unassembled WGS sequence"/>
</dbReference>
<comment type="caution">
    <text evidence="1">The sequence shown here is derived from an EMBL/GenBank/DDBJ whole genome shotgun (WGS) entry which is preliminary data.</text>
</comment>
<proteinExistence type="predicted"/>